<evidence type="ECO:0000256" key="5">
    <source>
        <dbReference type="ARBA" id="ARBA00038306"/>
    </source>
</evidence>
<evidence type="ECO:0000256" key="1">
    <source>
        <dbReference type="ARBA" id="ARBA00004442"/>
    </source>
</evidence>
<keyword evidence="3" id="KW-0472">Membrane</keyword>
<name>A0A7Y4H1C7_9BRAD</name>
<proteinExistence type="inferred from homology"/>
<accession>A0A7Y4H1C7</accession>
<feature type="chain" id="PRO_5031324421" evidence="6">
    <location>
        <begin position="21"/>
        <end position="285"/>
    </location>
</feature>
<feature type="domain" description="Outer membrane protein beta-barrel" evidence="7">
    <location>
        <begin position="9"/>
        <end position="285"/>
    </location>
</feature>
<comment type="caution">
    <text evidence="8">The sequence shown here is derived from an EMBL/GenBank/DDBJ whole genome shotgun (WGS) entry which is preliminary data.</text>
</comment>
<organism evidence="8 9">
    <name type="scientific">Bradyrhizobium archetypum</name>
    <dbReference type="NCBI Taxonomy" id="2721160"/>
    <lineage>
        <taxon>Bacteria</taxon>
        <taxon>Pseudomonadati</taxon>
        <taxon>Pseudomonadota</taxon>
        <taxon>Alphaproteobacteria</taxon>
        <taxon>Hyphomicrobiales</taxon>
        <taxon>Nitrobacteraceae</taxon>
        <taxon>Bradyrhizobium</taxon>
    </lineage>
</organism>
<reference evidence="8 9" key="1">
    <citation type="submission" date="2020-03" db="EMBL/GenBank/DDBJ databases">
        <title>Bradyrhizobium diversity isolated from nodules of Muelleranthus trifoliolatus.</title>
        <authorList>
            <person name="Klepa M."/>
            <person name="Helene L."/>
            <person name="Hungria M."/>
        </authorList>
    </citation>
    <scope>NUCLEOTIDE SEQUENCE [LARGE SCALE GENOMIC DNA]</scope>
    <source>
        <strain evidence="8 9">WSM 1744</strain>
    </source>
</reference>
<evidence type="ECO:0000259" key="7">
    <source>
        <dbReference type="Pfam" id="PF13505"/>
    </source>
</evidence>
<dbReference type="InterPro" id="IPR051692">
    <property type="entry name" value="OMP-like"/>
</dbReference>
<sequence>MKKHCLAAALIILSAASASAADLAARPYTKAPPVSPAFDWSGFYIGAHGGYADANDPATATFSPAAYTTAIVPAAIINGFGGGVPPTTPPFGLSADPKGGFGGFQLGYNWQVSSWVFGLEADASFGRMRGQDAKPFFVNASIGGDDGRYTGVARLQQTIDAFGTVRGRVGYAADRVLLYVTGGFAWADAQTRFAVDSVVFSFAPNYSPAQQAALSNSSASSSGFHYGYSAGGGIEWAFDRNWSLKAEYLYLGLRSGGTTLAIPGNSANTSHFDLHTAKGGINYRF</sequence>
<dbReference type="PANTHER" id="PTHR34001:SF3">
    <property type="entry name" value="BLL7405 PROTEIN"/>
    <property type="match status" value="1"/>
</dbReference>
<dbReference type="InterPro" id="IPR011250">
    <property type="entry name" value="OMP/PagP_B-barrel"/>
</dbReference>
<evidence type="ECO:0000256" key="2">
    <source>
        <dbReference type="ARBA" id="ARBA00022729"/>
    </source>
</evidence>
<dbReference type="InterPro" id="IPR027385">
    <property type="entry name" value="Beta-barrel_OMP"/>
</dbReference>
<protein>
    <submittedName>
        <fullName evidence="8">Porin family protein</fullName>
    </submittedName>
</protein>
<dbReference type="PANTHER" id="PTHR34001">
    <property type="entry name" value="BLL7405 PROTEIN"/>
    <property type="match status" value="1"/>
</dbReference>
<evidence type="ECO:0000256" key="6">
    <source>
        <dbReference type="SAM" id="SignalP"/>
    </source>
</evidence>
<comment type="subcellular location">
    <subcellularLocation>
        <location evidence="1">Cell outer membrane</location>
    </subcellularLocation>
</comment>
<evidence type="ECO:0000256" key="4">
    <source>
        <dbReference type="ARBA" id="ARBA00023237"/>
    </source>
</evidence>
<gene>
    <name evidence="8" type="ORF">HCN50_04490</name>
</gene>
<feature type="signal peptide" evidence="6">
    <location>
        <begin position="1"/>
        <end position="20"/>
    </location>
</feature>
<dbReference type="Proteomes" id="UP000528734">
    <property type="component" value="Unassembled WGS sequence"/>
</dbReference>
<evidence type="ECO:0000256" key="3">
    <source>
        <dbReference type="ARBA" id="ARBA00023136"/>
    </source>
</evidence>
<dbReference type="EMBL" id="JAAVLW010000001">
    <property type="protein sequence ID" value="NOJ45517.1"/>
    <property type="molecule type" value="Genomic_DNA"/>
</dbReference>
<evidence type="ECO:0000313" key="8">
    <source>
        <dbReference type="EMBL" id="NOJ45517.1"/>
    </source>
</evidence>
<dbReference type="Pfam" id="PF13505">
    <property type="entry name" value="OMP_b-brl"/>
    <property type="match status" value="1"/>
</dbReference>
<dbReference type="AlphaFoldDB" id="A0A7Y4H1C7"/>
<keyword evidence="4" id="KW-0998">Cell outer membrane</keyword>
<keyword evidence="2 6" id="KW-0732">Signal</keyword>
<comment type="similarity">
    <text evidence="5">Belongs to the Omp25/RopB family.</text>
</comment>
<dbReference type="GO" id="GO:0009279">
    <property type="term" value="C:cell outer membrane"/>
    <property type="evidence" value="ECO:0007669"/>
    <property type="project" value="UniProtKB-SubCell"/>
</dbReference>
<dbReference type="RefSeq" id="WP_171708371.1">
    <property type="nucleotide sequence ID" value="NZ_JAAVLW010000001.1"/>
</dbReference>
<dbReference type="SUPFAM" id="SSF56925">
    <property type="entry name" value="OMPA-like"/>
    <property type="match status" value="1"/>
</dbReference>
<keyword evidence="9" id="KW-1185">Reference proteome</keyword>
<dbReference type="Gene3D" id="2.40.160.20">
    <property type="match status" value="1"/>
</dbReference>
<evidence type="ECO:0000313" key="9">
    <source>
        <dbReference type="Proteomes" id="UP000528734"/>
    </source>
</evidence>